<accession>A0ACA9MBS4</accession>
<dbReference type="Proteomes" id="UP000789860">
    <property type="component" value="Unassembled WGS sequence"/>
</dbReference>
<keyword evidence="2" id="KW-1185">Reference proteome</keyword>
<name>A0ACA9MBS4_9GLOM</name>
<evidence type="ECO:0000313" key="2">
    <source>
        <dbReference type="Proteomes" id="UP000789860"/>
    </source>
</evidence>
<sequence>MSNKKEILNIFNNLSDCVVQNFKTCSTNTSQSPQLYSSNNNTSQDFMNEIIEKLCNLCIEEEKKGNLATSILNSIENYLLNERLEPNYIIKL</sequence>
<feature type="non-terminal residue" evidence="1">
    <location>
        <position position="92"/>
    </location>
</feature>
<dbReference type="EMBL" id="CAJVPM010011383">
    <property type="protein sequence ID" value="CAG8580742.1"/>
    <property type="molecule type" value="Genomic_DNA"/>
</dbReference>
<protein>
    <submittedName>
        <fullName evidence="1">6262_t:CDS:1</fullName>
    </submittedName>
</protein>
<comment type="caution">
    <text evidence="1">The sequence shown here is derived from an EMBL/GenBank/DDBJ whole genome shotgun (WGS) entry which is preliminary data.</text>
</comment>
<organism evidence="1 2">
    <name type="scientific">Scutellospora calospora</name>
    <dbReference type="NCBI Taxonomy" id="85575"/>
    <lineage>
        <taxon>Eukaryota</taxon>
        <taxon>Fungi</taxon>
        <taxon>Fungi incertae sedis</taxon>
        <taxon>Mucoromycota</taxon>
        <taxon>Glomeromycotina</taxon>
        <taxon>Glomeromycetes</taxon>
        <taxon>Diversisporales</taxon>
        <taxon>Gigasporaceae</taxon>
        <taxon>Scutellospora</taxon>
    </lineage>
</organism>
<reference evidence="1" key="1">
    <citation type="submission" date="2021-06" db="EMBL/GenBank/DDBJ databases">
        <authorList>
            <person name="Kallberg Y."/>
            <person name="Tangrot J."/>
            <person name="Rosling A."/>
        </authorList>
    </citation>
    <scope>NUCLEOTIDE SEQUENCE</scope>
    <source>
        <strain evidence="1">AU212A</strain>
    </source>
</reference>
<evidence type="ECO:0000313" key="1">
    <source>
        <dbReference type="EMBL" id="CAG8580742.1"/>
    </source>
</evidence>
<proteinExistence type="predicted"/>
<gene>
    <name evidence="1" type="ORF">SCALOS_LOCUS6196</name>
</gene>